<dbReference type="PANTHER" id="PTHR10656">
    <property type="entry name" value="CELL FATE DETERMINING PROTEIN MAB21-RELATED"/>
    <property type="match status" value="1"/>
</dbReference>
<dbReference type="SMART" id="SM01265">
    <property type="entry name" value="Mab-21"/>
    <property type="match status" value="1"/>
</dbReference>
<dbReference type="AlphaFoldDB" id="A0A8C8SE09"/>
<evidence type="ECO:0000313" key="2">
    <source>
        <dbReference type="Ensembl" id="ENSPCEP00000017640.1"/>
    </source>
</evidence>
<dbReference type="Proteomes" id="UP000694393">
    <property type="component" value="Unplaced"/>
</dbReference>
<name>A0A8C8SE09_9SAUR</name>
<dbReference type="InterPro" id="IPR046906">
    <property type="entry name" value="Mab-21_HhH/H2TH-like"/>
</dbReference>
<dbReference type="InterPro" id="IPR024810">
    <property type="entry name" value="MAB21L/cGLR"/>
</dbReference>
<reference evidence="2" key="2">
    <citation type="submission" date="2025-09" db="UniProtKB">
        <authorList>
            <consortium name="Ensembl"/>
        </authorList>
    </citation>
    <scope>IDENTIFICATION</scope>
</reference>
<evidence type="ECO:0000313" key="3">
    <source>
        <dbReference type="Proteomes" id="UP000694393"/>
    </source>
</evidence>
<dbReference type="Ensembl" id="ENSPCET00000018251.1">
    <property type="protein sequence ID" value="ENSPCEP00000017640.1"/>
    <property type="gene ID" value="ENSPCEG00000013826.1"/>
</dbReference>
<protein>
    <submittedName>
        <fullName evidence="2">Mab-21 like 4</fullName>
    </submittedName>
</protein>
<dbReference type="Pfam" id="PF20266">
    <property type="entry name" value="Mab-21_C"/>
    <property type="match status" value="1"/>
</dbReference>
<keyword evidence="3" id="KW-1185">Reference proteome</keyword>
<sequence>MFNAANDALLWTPSQLPGALGPGLVAMAVKVSHWCNYLRVILSREGQRIERFQRAENILLTVLEKVSAMDPRFIADYPRNLEAFEFALCTSEDEVMVEVPLWIEADALLLQESTSNQGQLEKVTNGHHQTSGCCHLGVPKEGAAWENWTREDVFRVVDNAECRGHIVPGKILSLLKELIVTAIVHCRHHKLCPCPGDLSAESLKEDGLQLSLLVSSGWKMIRFNMIPVVRRKQSVLKLHGRRREGGFPEGSLQKVTHGADFIPSSYHHWRYSTNRHITKLLRVVGMLKGHHLDSLRLLDQVNSENWKEEGRKRGLTFHHLKMVLLWATELFPSPEDWEDLEGSVYRLLVILLCCLATKNLPHFLCPEENLFQGEDLDLSMLYHRVEAFASSPAHFLKCHFIQAVRANHQQPDNGIKAWLQLPAKDGAYWDTAYFDVLLSKFQVYRIQDRKRISALSDVLSKARTELMTIAEPGHVITP</sequence>
<proteinExistence type="predicted"/>
<dbReference type="PANTHER" id="PTHR10656:SF7">
    <property type="entry name" value="PROTEIN MAB-21-LIKE 4"/>
    <property type="match status" value="1"/>
</dbReference>
<evidence type="ECO:0000259" key="1">
    <source>
        <dbReference type="Pfam" id="PF20266"/>
    </source>
</evidence>
<organism evidence="2 3">
    <name type="scientific">Pelusios castaneus</name>
    <name type="common">West African mud turtle</name>
    <dbReference type="NCBI Taxonomy" id="367368"/>
    <lineage>
        <taxon>Eukaryota</taxon>
        <taxon>Metazoa</taxon>
        <taxon>Chordata</taxon>
        <taxon>Craniata</taxon>
        <taxon>Vertebrata</taxon>
        <taxon>Euteleostomi</taxon>
        <taxon>Archelosauria</taxon>
        <taxon>Testudinata</taxon>
        <taxon>Testudines</taxon>
        <taxon>Pleurodira</taxon>
        <taxon>Pelomedusidae</taxon>
        <taxon>Pelusios</taxon>
    </lineage>
</organism>
<reference evidence="2" key="1">
    <citation type="submission" date="2025-08" db="UniProtKB">
        <authorList>
            <consortium name="Ensembl"/>
        </authorList>
    </citation>
    <scope>IDENTIFICATION</scope>
</reference>
<feature type="domain" description="Mab-21-like HhH/H2TH-like" evidence="1">
    <location>
        <begin position="295"/>
        <end position="373"/>
    </location>
</feature>
<dbReference type="Gene3D" id="1.10.1410.40">
    <property type="match status" value="1"/>
</dbReference>
<accession>A0A8C8SE09</accession>